<dbReference type="GeneID" id="73335555"/>
<dbReference type="KEGG" id="clup:CLUP02_01505"/>
<feature type="region of interest" description="Disordered" evidence="1">
    <location>
        <begin position="1005"/>
        <end position="1024"/>
    </location>
</feature>
<evidence type="ECO:0000313" key="2">
    <source>
        <dbReference type="EMBL" id="UQC74853.1"/>
    </source>
</evidence>
<dbReference type="EMBL" id="CP019471">
    <property type="protein sequence ID" value="UQC74853.1"/>
    <property type="molecule type" value="Genomic_DNA"/>
</dbReference>
<keyword evidence="3" id="KW-1185">Reference proteome</keyword>
<accession>A0A9Q8SD30</accession>
<dbReference type="AlphaFoldDB" id="A0A9Q8SD30"/>
<sequence>MSPSRWLDVGFAVIVTTDGSAQTNNPVIQVPTVCANNEPSNSVQRPNFIPFPQSLIGHLQGARLNHSHTHTHTNDIRKANLLYGYKVHTTLSVPAFWDTSSGLVGYIVIAAAFPLPRVIKYGYLYDVPDMPPGPNGSLRCYPYGAHKIAVYQLPSHRQILVRLLVPSTLLGRSRRMAVFALCCVAAHPDPPWETRRDSDDGGPSYPIPDIMGHASAHRALIITRQTHHHPTEYTPHRRRKEPHPVCQFPGSVRFGHPTRATSHVWLWSTPCETGGKGEGAEEAQMGGGRISMHALREMRRLDRVVGSPYRNPHPAAPFAFVTERIFRQAEIILPTFHPEFLSNNRFCTAQASRLSGTSTPSPVRYTPFPVPGFPARRPQPLEKFLPHAFYPYKGLSFEKFLLMGTQGVMMRVQFAWDSLGGMGLREKQKISRGAKTSGKVLHISNCQISRGRGLGPFSWFAHFFPGSRKPIREAPPTKGPRNKRTAVAKNRHFSRLSSLSPPSHADTVAGAWPPDPRRHYLKGPKGCRQGRKMEKAKKEEEGPSFSFFTQHTPSNRHRIPDQVFIQWETLPSVCSVSTSIHLAWITHGYPWREWHGDLDEPNGATSLPPPGQLRITEAGGSRFLPFLILPRYFEFQIFLLARPSFSFFTFSLSLSWGRHIYPSPLSFLTETTHAQQLRHEQSQAWISIPKPLGLLLFLGSSVYPYATHRQSGVRYPDGALAPIAEELNATKMQRAGTDPTQAADGSSFPFFPRPRVQNTTVPTVVYGYSVLSLQIQGNTIHPGMLTHRVTGEHGRLDSWEIGPFGLPTAGGMQPILPARQGTRSSLCRRLAVSLEPGPISIQNIISPKGDCCLGEGLTGVKVTFAVSRAKTRRVVGTLIPAAFLSHKEPQALKDLHCGVTDSQGLRARLDSPVPVTRASSSLPPASPRRRGLLDSPSLLPRPAALSIPVCTVIPLSVLRTPYVRSTSNSTDTPAIPALTLLSGNVTAHTPTLKEDLQNSGYTSLLSGHQLNHPAGTRWERGPAS</sequence>
<gene>
    <name evidence="2" type="ORF">CLUP02_01505</name>
</gene>
<protein>
    <submittedName>
        <fullName evidence="2">Uncharacterized protein</fullName>
    </submittedName>
</protein>
<feature type="region of interest" description="Disordered" evidence="1">
    <location>
        <begin position="496"/>
        <end position="551"/>
    </location>
</feature>
<evidence type="ECO:0000313" key="3">
    <source>
        <dbReference type="Proteomes" id="UP000830671"/>
    </source>
</evidence>
<dbReference type="RefSeq" id="XP_049136502.1">
    <property type="nucleotide sequence ID" value="XM_049280545.1"/>
</dbReference>
<dbReference type="Proteomes" id="UP000830671">
    <property type="component" value="Chromosome 1"/>
</dbReference>
<feature type="compositionally biased region" description="Basic and acidic residues" evidence="1">
    <location>
        <begin position="531"/>
        <end position="541"/>
    </location>
</feature>
<evidence type="ECO:0000256" key="1">
    <source>
        <dbReference type="SAM" id="MobiDB-lite"/>
    </source>
</evidence>
<proteinExistence type="predicted"/>
<name>A0A9Q8SD30_9PEZI</name>
<reference evidence="2" key="1">
    <citation type="journal article" date="2021" name="Mol. Plant Microbe Interact.">
        <title>Complete Genome Sequence of the Plant-Pathogenic Fungus Colletotrichum lupini.</title>
        <authorList>
            <person name="Baroncelli R."/>
            <person name="Pensec F."/>
            <person name="Da Lio D."/>
            <person name="Boufleur T."/>
            <person name="Vicente I."/>
            <person name="Sarrocco S."/>
            <person name="Picot A."/>
            <person name="Baraldi E."/>
            <person name="Sukno S."/>
            <person name="Thon M."/>
            <person name="Le Floch G."/>
        </authorList>
    </citation>
    <scope>NUCLEOTIDE SEQUENCE</scope>
    <source>
        <strain evidence="2">IMI 504893</strain>
    </source>
</reference>
<organism evidence="2 3">
    <name type="scientific">Colletotrichum lupini</name>
    <dbReference type="NCBI Taxonomy" id="145971"/>
    <lineage>
        <taxon>Eukaryota</taxon>
        <taxon>Fungi</taxon>
        <taxon>Dikarya</taxon>
        <taxon>Ascomycota</taxon>
        <taxon>Pezizomycotina</taxon>
        <taxon>Sordariomycetes</taxon>
        <taxon>Hypocreomycetidae</taxon>
        <taxon>Glomerellales</taxon>
        <taxon>Glomerellaceae</taxon>
        <taxon>Colletotrichum</taxon>
        <taxon>Colletotrichum acutatum species complex</taxon>
    </lineage>
</organism>
<feature type="region of interest" description="Disordered" evidence="1">
    <location>
        <begin position="913"/>
        <end position="934"/>
    </location>
</feature>